<keyword evidence="4 7" id="KW-0812">Transmembrane</keyword>
<dbReference type="Proteomes" id="UP000249354">
    <property type="component" value="Unassembled WGS sequence"/>
</dbReference>
<evidence type="ECO:0000256" key="2">
    <source>
        <dbReference type="ARBA" id="ARBA00005811"/>
    </source>
</evidence>
<name>A0A2W4UYH1_9CYAN</name>
<keyword evidence="6" id="KW-0472">Membrane</keyword>
<dbReference type="GO" id="GO:0022857">
    <property type="term" value="F:transmembrane transporter activity"/>
    <property type="evidence" value="ECO:0007669"/>
    <property type="project" value="InterPro"/>
</dbReference>
<evidence type="ECO:0000313" key="9">
    <source>
        <dbReference type="Proteomes" id="UP000249354"/>
    </source>
</evidence>
<comment type="subcellular location">
    <subcellularLocation>
        <location evidence="1">Cell membrane</location>
        <topology evidence="1">Single-pass membrane protein</topology>
    </subcellularLocation>
    <subcellularLocation>
        <location evidence="7">Cell membrane</location>
        <topology evidence="7">Single-pass type II membrane protein</topology>
    </subcellularLocation>
</comment>
<evidence type="ECO:0000256" key="6">
    <source>
        <dbReference type="ARBA" id="ARBA00023136"/>
    </source>
</evidence>
<dbReference type="PANTHER" id="PTHR30558:SF3">
    <property type="entry name" value="BIOPOLYMER TRANSPORT PROTEIN EXBD-RELATED"/>
    <property type="match status" value="1"/>
</dbReference>
<reference evidence="9" key="1">
    <citation type="submission" date="2018-04" db="EMBL/GenBank/DDBJ databases">
        <authorList>
            <person name="Cornet L."/>
        </authorList>
    </citation>
    <scope>NUCLEOTIDE SEQUENCE [LARGE SCALE GENOMIC DNA]</scope>
</reference>
<reference evidence="8 9" key="2">
    <citation type="submission" date="2018-06" db="EMBL/GenBank/DDBJ databases">
        <title>Metagenomic assembly of (sub)arctic Cyanobacteria and their associated microbiome from non-axenic cultures.</title>
        <authorList>
            <person name="Baurain D."/>
        </authorList>
    </citation>
    <scope>NUCLEOTIDE SEQUENCE [LARGE SCALE GENOMIC DNA]</scope>
    <source>
        <strain evidence="8">ULC129bin1</strain>
    </source>
</reference>
<organism evidence="8 9">
    <name type="scientific">Leptolyngbya foveolarum</name>
    <dbReference type="NCBI Taxonomy" id="47253"/>
    <lineage>
        <taxon>Bacteria</taxon>
        <taxon>Bacillati</taxon>
        <taxon>Cyanobacteriota</taxon>
        <taxon>Cyanophyceae</taxon>
        <taxon>Leptolyngbyales</taxon>
        <taxon>Leptolyngbyaceae</taxon>
        <taxon>Leptolyngbya group</taxon>
        <taxon>Leptolyngbya</taxon>
    </lineage>
</organism>
<sequence>MRKRPRPSSRIPEVNLVPMMDVLMSVLIFFVVISMSMTGVAINGVTLPTSVDNADESASGEKESPPLVMGLDSQSTLTIDGETVEVASLAPIIQSYFQENPDGSILLKADRELPYDNIADLLTQLRKVGGKRVSLAVE</sequence>
<comment type="similarity">
    <text evidence="2 7">Belongs to the ExbD/TolR family.</text>
</comment>
<evidence type="ECO:0000256" key="7">
    <source>
        <dbReference type="RuleBase" id="RU003879"/>
    </source>
</evidence>
<evidence type="ECO:0000256" key="1">
    <source>
        <dbReference type="ARBA" id="ARBA00004162"/>
    </source>
</evidence>
<dbReference type="Pfam" id="PF02472">
    <property type="entry name" value="ExbD"/>
    <property type="match status" value="1"/>
</dbReference>
<dbReference type="GO" id="GO:0005886">
    <property type="term" value="C:plasma membrane"/>
    <property type="evidence" value="ECO:0007669"/>
    <property type="project" value="UniProtKB-SubCell"/>
</dbReference>
<dbReference type="EMBL" id="QBMC01000016">
    <property type="protein sequence ID" value="PZO21899.1"/>
    <property type="molecule type" value="Genomic_DNA"/>
</dbReference>
<accession>A0A2W4UYH1</accession>
<comment type="caution">
    <text evidence="8">The sequence shown here is derived from an EMBL/GenBank/DDBJ whole genome shotgun (WGS) entry which is preliminary data.</text>
</comment>
<evidence type="ECO:0000256" key="5">
    <source>
        <dbReference type="ARBA" id="ARBA00022989"/>
    </source>
</evidence>
<keyword evidence="3" id="KW-1003">Cell membrane</keyword>
<evidence type="ECO:0000313" key="8">
    <source>
        <dbReference type="EMBL" id="PZO21899.1"/>
    </source>
</evidence>
<protein>
    <submittedName>
        <fullName evidence="8">Biopolymer transporter ExbD</fullName>
    </submittedName>
</protein>
<dbReference type="Gene3D" id="3.30.420.270">
    <property type="match status" value="1"/>
</dbReference>
<dbReference type="AlphaFoldDB" id="A0A2W4UYH1"/>
<keyword evidence="5" id="KW-1133">Transmembrane helix</keyword>
<proteinExistence type="inferred from homology"/>
<dbReference type="PANTHER" id="PTHR30558">
    <property type="entry name" value="EXBD MEMBRANE COMPONENT OF PMF-DRIVEN MACROMOLECULE IMPORT SYSTEM"/>
    <property type="match status" value="1"/>
</dbReference>
<evidence type="ECO:0000256" key="3">
    <source>
        <dbReference type="ARBA" id="ARBA00022475"/>
    </source>
</evidence>
<gene>
    <name evidence="8" type="ORF">DCF25_04345</name>
</gene>
<keyword evidence="7" id="KW-0813">Transport</keyword>
<keyword evidence="7" id="KW-0653">Protein transport</keyword>
<dbReference type="GO" id="GO:0015031">
    <property type="term" value="P:protein transport"/>
    <property type="evidence" value="ECO:0007669"/>
    <property type="project" value="UniProtKB-KW"/>
</dbReference>
<evidence type="ECO:0000256" key="4">
    <source>
        <dbReference type="ARBA" id="ARBA00022692"/>
    </source>
</evidence>
<dbReference type="InterPro" id="IPR003400">
    <property type="entry name" value="ExbD"/>
</dbReference>